<dbReference type="AlphaFoldDB" id="A0A6J2XXN1"/>
<evidence type="ECO:0000256" key="5">
    <source>
        <dbReference type="SAM" id="MobiDB-lite"/>
    </source>
</evidence>
<feature type="region of interest" description="Disordered" evidence="5">
    <location>
        <begin position="1"/>
        <end position="24"/>
    </location>
</feature>
<dbReference type="EC" id="2.7.11.1" evidence="1"/>
<name>A0A6J2XXN1_SITOR</name>
<evidence type="ECO:0000256" key="1">
    <source>
        <dbReference type="ARBA" id="ARBA00012513"/>
    </source>
</evidence>
<dbReference type="GeneID" id="115881855"/>
<gene>
    <name evidence="8" type="primary">LOC115881855</name>
</gene>
<reference evidence="8" key="1">
    <citation type="submission" date="2025-08" db="UniProtKB">
        <authorList>
            <consortium name="RefSeq"/>
        </authorList>
    </citation>
    <scope>IDENTIFICATION</scope>
    <source>
        <tissue evidence="8">Gonads</tissue>
    </source>
</reference>
<dbReference type="SUPFAM" id="SSF56112">
    <property type="entry name" value="Protein kinase-like (PK-like)"/>
    <property type="match status" value="1"/>
</dbReference>
<dbReference type="PANTHER" id="PTHR11909">
    <property type="entry name" value="CASEIN KINASE-RELATED"/>
    <property type="match status" value="1"/>
</dbReference>
<protein>
    <recommendedName>
        <fullName evidence="1">non-specific serine/threonine protein kinase</fullName>
        <ecNumber evidence="1">2.7.11.1</ecNumber>
    </recommendedName>
</protein>
<dbReference type="PROSITE" id="PS00107">
    <property type="entry name" value="PROTEIN_KINASE_ATP"/>
    <property type="match status" value="1"/>
</dbReference>
<dbReference type="InterPro" id="IPR008271">
    <property type="entry name" value="Ser/Thr_kinase_AS"/>
</dbReference>
<feature type="binding site" evidence="4">
    <location>
        <position position="76"/>
    </location>
    <ligand>
        <name>ATP</name>
        <dbReference type="ChEBI" id="CHEBI:30616"/>
    </ligand>
</feature>
<dbReference type="KEGG" id="soy:115881855"/>
<dbReference type="GO" id="GO:0004674">
    <property type="term" value="F:protein serine/threonine kinase activity"/>
    <property type="evidence" value="ECO:0007669"/>
    <property type="project" value="UniProtKB-EC"/>
</dbReference>
<keyword evidence="2 4" id="KW-0547">Nucleotide-binding</keyword>
<dbReference type="Gene3D" id="1.10.510.10">
    <property type="entry name" value="Transferase(Phosphotransferase) domain 1"/>
    <property type="match status" value="2"/>
</dbReference>
<dbReference type="Pfam" id="PF00069">
    <property type="entry name" value="Pkinase"/>
    <property type="match status" value="1"/>
</dbReference>
<keyword evidence="7" id="KW-1185">Reference proteome</keyword>
<dbReference type="PROSITE" id="PS00108">
    <property type="entry name" value="PROTEIN_KINASE_ST"/>
    <property type="match status" value="1"/>
</dbReference>
<dbReference type="InterPro" id="IPR011009">
    <property type="entry name" value="Kinase-like_dom_sf"/>
</dbReference>
<dbReference type="InterPro" id="IPR000719">
    <property type="entry name" value="Prot_kinase_dom"/>
</dbReference>
<dbReference type="GO" id="GO:0005524">
    <property type="term" value="F:ATP binding"/>
    <property type="evidence" value="ECO:0007669"/>
    <property type="project" value="UniProtKB-UniRule"/>
</dbReference>
<feature type="domain" description="Protein kinase" evidence="6">
    <location>
        <begin position="42"/>
        <end position="401"/>
    </location>
</feature>
<dbReference type="OrthoDB" id="2687620at2759"/>
<feature type="region of interest" description="Disordered" evidence="5">
    <location>
        <begin position="589"/>
        <end position="625"/>
    </location>
</feature>
<feature type="compositionally biased region" description="Basic residues" evidence="5">
    <location>
        <begin position="592"/>
        <end position="601"/>
    </location>
</feature>
<dbReference type="InterPro" id="IPR050235">
    <property type="entry name" value="CK1_Ser-Thr_kinase"/>
</dbReference>
<proteinExistence type="predicted"/>
<evidence type="ECO:0000256" key="2">
    <source>
        <dbReference type="ARBA" id="ARBA00022741"/>
    </source>
</evidence>
<dbReference type="PROSITE" id="PS50011">
    <property type="entry name" value="PROTEIN_KINASE_DOM"/>
    <property type="match status" value="1"/>
</dbReference>
<dbReference type="InParanoid" id="A0A6J2XXN1"/>
<dbReference type="SMART" id="SM00220">
    <property type="entry name" value="S_TKc"/>
    <property type="match status" value="1"/>
</dbReference>
<evidence type="ECO:0000259" key="6">
    <source>
        <dbReference type="PROSITE" id="PS50011"/>
    </source>
</evidence>
<dbReference type="Proteomes" id="UP000504635">
    <property type="component" value="Unplaced"/>
</dbReference>
<dbReference type="RefSeq" id="XP_030755414.1">
    <property type="nucleotide sequence ID" value="XM_030899554.1"/>
</dbReference>
<evidence type="ECO:0000313" key="8">
    <source>
        <dbReference type="RefSeq" id="XP_030755414.1"/>
    </source>
</evidence>
<evidence type="ECO:0000256" key="4">
    <source>
        <dbReference type="PROSITE-ProRule" id="PRU10141"/>
    </source>
</evidence>
<organism evidence="7 8">
    <name type="scientific">Sitophilus oryzae</name>
    <name type="common">Rice weevil</name>
    <name type="synonym">Curculio oryzae</name>
    <dbReference type="NCBI Taxonomy" id="7048"/>
    <lineage>
        <taxon>Eukaryota</taxon>
        <taxon>Metazoa</taxon>
        <taxon>Ecdysozoa</taxon>
        <taxon>Arthropoda</taxon>
        <taxon>Hexapoda</taxon>
        <taxon>Insecta</taxon>
        <taxon>Pterygota</taxon>
        <taxon>Neoptera</taxon>
        <taxon>Endopterygota</taxon>
        <taxon>Coleoptera</taxon>
        <taxon>Polyphaga</taxon>
        <taxon>Cucujiformia</taxon>
        <taxon>Curculionidae</taxon>
        <taxon>Dryophthorinae</taxon>
        <taxon>Sitophilus</taxon>
    </lineage>
</organism>
<evidence type="ECO:0000313" key="7">
    <source>
        <dbReference type="Proteomes" id="UP000504635"/>
    </source>
</evidence>
<keyword evidence="3 4" id="KW-0067">ATP-binding</keyword>
<evidence type="ECO:0000256" key="3">
    <source>
        <dbReference type="ARBA" id="ARBA00022840"/>
    </source>
</evidence>
<dbReference type="InterPro" id="IPR017441">
    <property type="entry name" value="Protein_kinase_ATP_BS"/>
</dbReference>
<sequence>MPKRAAGPVPYELPKKKSSGNLSNNGVLKQGECIVDNAGKKWKLGKTIGIGGFGEIYDVSEHGSNKEFNNQSFVAKIEKHTNGPLFVEINCYLRLGKLNMIQEWKENRDLNFLGLPYFVASGSHYSKGDKYRFLIMPKYHQDLEAIFQVKKLFNLKTVLVIATRIIDTLEYIHSHGYVHSDIKASNIMLGHNQVTHKSRNRTPVRKLPCRNLKGLVRPIVRTCGRSLRPITNHNYIDDIPYLEEVLKEYESGRDEKNRVPKLSNPKHNSEFNGDPIYLLDYGLATKYLLSNGKHREFSSDQRRAHAGTVLFCSRDAHKGVQSRRSDLESLGYNMIYWLTGTLPWIDDINEPEIVEKKKNKFFTDVKMFLGICFEDCPRFLVELFENLKDLKFQDTPDYNFFRQLFKKTIREYGYKDDSKLDFDNLEGWGRKQKKTGKCKANKKENVKIFKRPSLLLYSPRLPLSSNIIFKRPKLRKKIKDKLVDNSMMNWSRILMDPETIIKQAHRKTADEDRGFNICDMDIDSLNPTPAMRDVFNKVLDREDRSPFGSRGDEPYCGDDIEGYTPEMMRVYRRMKEQQEIEFERVVQQSLSTKKRNRKRVKRSESPIRTANRQTKNDGPARNIQPLKKVKSIPLKRTYSLRG</sequence>
<accession>A0A6J2XXN1</accession>